<feature type="region of interest" description="Disordered" evidence="9">
    <location>
        <begin position="284"/>
        <end position="378"/>
    </location>
</feature>
<evidence type="ECO:0000256" key="10">
    <source>
        <dbReference type="SAM" id="SignalP"/>
    </source>
</evidence>
<dbReference type="InterPro" id="IPR013083">
    <property type="entry name" value="Znf_RING/FYVE/PHD"/>
</dbReference>
<evidence type="ECO:0000256" key="4">
    <source>
        <dbReference type="ARBA" id="ARBA00022771"/>
    </source>
</evidence>
<evidence type="ECO:0000259" key="12">
    <source>
        <dbReference type="PROSITE" id="PS50089"/>
    </source>
</evidence>
<protein>
    <recommendedName>
        <fullName evidence="15">E3 ubiquitin-protein ligase SH3RF2-like</fullName>
    </recommendedName>
</protein>
<dbReference type="Pfam" id="PF14604">
    <property type="entry name" value="SH3_9"/>
    <property type="match status" value="1"/>
</dbReference>
<dbReference type="PRINTS" id="PR00452">
    <property type="entry name" value="SH3DOMAIN"/>
</dbReference>
<dbReference type="PROSITE" id="PS00518">
    <property type="entry name" value="ZF_RING_1"/>
    <property type="match status" value="1"/>
</dbReference>
<sequence length="792" mass="86963">MRAQFRAALSIARALFSLLLFLRDHKVCWRRSACSCMMEDLVVLNLLECPLCMEPLDVSAKVLPCQHTFCMACLQQHEASHPHQMCCPECRAAVPGSVQELPTNPLLLRLLQSLQDRGPLGTPRDRSVRYISSAVQEDLLSSYFQDLPKQGVQAQALSDFQGNTPGELMMKSGDIIYLRWRVDDNWYYGEGRDSCGLVPVDVVRVIGEQPQPLALCRALYDFNANHLDPGGSKECLTFFKGDSITLIKQVNENWVEGKLGDKVGIFPLQLTEPNPAAYELLEKRKRRDSVESHPRSGGRVNADASVPRQIAGASHKSARPPNVSLLNSLNYPHISSSAQPSSSKTPQLTTFNKPRLRSSRRNLPKRDRTMSGDSPPTITMALINPQASSLPSESKMSATQQLSISVCAALYSYTPHRSEELELRKGEMVGVYGKFKEGWLRGLSLRTGKVGILPANYVTPVLRTSARFLEQTKPAVPNTSTVSTKRHTPHKPQAVVLALDRVNADAPSATMAVMSSGGPGRAPQLGGKQGWSTVRRTLHSTHRGLPHHGNYNSDSIVSLQPPPQDLGQIYTFGRSPVLPKKRNGLFSNPMKAQHWAYETTAPSAGGYQTVSRDPVQKEATTAPQSILVKPDAHKHNTEKPVKSVRFLTHDAPQTSKMASTSPTGQISSSQPGLSALDHWNPSAILGRDGNTLVFKDTKTPAPRKSTGPDHASMDCLSLNMKPVLINNQSGSNRFRVMKGYNSKTDAELTLTEGEIVVVQRPRADGRILVTQEISGKTGLFHSSVLEILDKLL</sequence>
<evidence type="ECO:0000256" key="9">
    <source>
        <dbReference type="SAM" id="MobiDB-lite"/>
    </source>
</evidence>
<dbReference type="PANTHER" id="PTHR14167:SF84">
    <property type="entry name" value="E3 UBIQUITIN-PROTEIN LIGASE SH3RF2 ISOFORM X1"/>
    <property type="match status" value="1"/>
</dbReference>
<dbReference type="GO" id="GO:0043066">
    <property type="term" value="P:negative regulation of apoptotic process"/>
    <property type="evidence" value="ECO:0007669"/>
    <property type="project" value="TreeGrafter"/>
</dbReference>
<keyword evidence="10" id="KW-0732">Signal</keyword>
<dbReference type="InterPro" id="IPR050384">
    <property type="entry name" value="Endophilin_SH3RF"/>
</dbReference>
<feature type="domain" description="SH3" evidence="11">
    <location>
        <begin position="149"/>
        <end position="208"/>
    </location>
</feature>
<evidence type="ECO:0000256" key="3">
    <source>
        <dbReference type="ARBA" id="ARBA00022723"/>
    </source>
</evidence>
<evidence type="ECO:0000313" key="13">
    <source>
        <dbReference type="EMBL" id="KAF4104641.1"/>
    </source>
</evidence>
<evidence type="ECO:0008006" key="15">
    <source>
        <dbReference type="Google" id="ProtNLM"/>
    </source>
</evidence>
<dbReference type="Pfam" id="PF00018">
    <property type="entry name" value="SH3_1"/>
    <property type="match status" value="2"/>
</dbReference>
<evidence type="ECO:0000256" key="6">
    <source>
        <dbReference type="ARBA" id="ARBA00022843"/>
    </source>
</evidence>
<gene>
    <name evidence="13" type="ORF">G5714_013972</name>
</gene>
<dbReference type="AlphaFoldDB" id="A0A7J6CC30"/>
<accession>A0A7J6CC30</accession>
<evidence type="ECO:0000313" key="14">
    <source>
        <dbReference type="Proteomes" id="UP000579812"/>
    </source>
</evidence>
<proteinExistence type="inferred from homology"/>
<feature type="domain" description="SH3" evidence="11">
    <location>
        <begin position="402"/>
        <end position="463"/>
    </location>
</feature>
<dbReference type="SMART" id="SM00326">
    <property type="entry name" value="SH3"/>
    <property type="match status" value="4"/>
</dbReference>
<dbReference type="InterPro" id="IPR001841">
    <property type="entry name" value="Znf_RING"/>
</dbReference>
<dbReference type="EMBL" id="JAAMOB010000014">
    <property type="protein sequence ID" value="KAF4104641.1"/>
    <property type="molecule type" value="Genomic_DNA"/>
</dbReference>
<feature type="chain" id="PRO_5029579249" description="E3 ubiquitin-protein ligase SH3RF2-like" evidence="10">
    <location>
        <begin position="31"/>
        <end position="792"/>
    </location>
</feature>
<dbReference type="Gene3D" id="2.30.30.40">
    <property type="entry name" value="SH3 Domains"/>
    <property type="match status" value="4"/>
</dbReference>
<evidence type="ECO:0000256" key="5">
    <source>
        <dbReference type="ARBA" id="ARBA00022833"/>
    </source>
</evidence>
<dbReference type="InterPro" id="IPR001452">
    <property type="entry name" value="SH3_domain"/>
</dbReference>
<dbReference type="Pfam" id="PF07653">
    <property type="entry name" value="SH3_2"/>
    <property type="match status" value="1"/>
</dbReference>
<feature type="domain" description="SH3" evidence="11">
    <location>
        <begin position="729"/>
        <end position="790"/>
    </location>
</feature>
<feature type="domain" description="RING-type" evidence="12">
    <location>
        <begin position="49"/>
        <end position="91"/>
    </location>
</feature>
<keyword evidence="6" id="KW-0832">Ubl conjugation</keyword>
<feature type="signal peptide" evidence="10">
    <location>
        <begin position="1"/>
        <end position="30"/>
    </location>
</feature>
<dbReference type="SMART" id="SM00184">
    <property type="entry name" value="RING"/>
    <property type="match status" value="1"/>
</dbReference>
<feature type="region of interest" description="Disordered" evidence="9">
    <location>
        <begin position="652"/>
        <end position="671"/>
    </location>
</feature>
<feature type="compositionally biased region" description="Polar residues" evidence="9">
    <location>
        <begin position="324"/>
        <end position="334"/>
    </location>
</feature>
<keyword evidence="3" id="KW-0479">Metal-binding</keyword>
<keyword evidence="5" id="KW-0862">Zinc</keyword>
<keyword evidence="4 7" id="KW-0863">Zinc-finger</keyword>
<dbReference type="GO" id="GO:0016567">
    <property type="term" value="P:protein ubiquitination"/>
    <property type="evidence" value="ECO:0007669"/>
    <property type="project" value="TreeGrafter"/>
</dbReference>
<dbReference type="GO" id="GO:0032436">
    <property type="term" value="P:positive regulation of proteasomal ubiquitin-dependent protein catabolic process"/>
    <property type="evidence" value="ECO:0007669"/>
    <property type="project" value="TreeGrafter"/>
</dbReference>
<dbReference type="SUPFAM" id="SSF57850">
    <property type="entry name" value="RING/U-box"/>
    <property type="match status" value="1"/>
</dbReference>
<keyword evidence="14" id="KW-1185">Reference proteome</keyword>
<evidence type="ECO:0000259" key="11">
    <source>
        <dbReference type="PROSITE" id="PS50002"/>
    </source>
</evidence>
<dbReference type="GO" id="GO:0046330">
    <property type="term" value="P:positive regulation of JNK cascade"/>
    <property type="evidence" value="ECO:0007669"/>
    <property type="project" value="TreeGrafter"/>
</dbReference>
<dbReference type="GO" id="GO:0061630">
    <property type="term" value="F:ubiquitin protein ligase activity"/>
    <property type="evidence" value="ECO:0007669"/>
    <property type="project" value="TreeGrafter"/>
</dbReference>
<dbReference type="Gene3D" id="3.30.40.10">
    <property type="entry name" value="Zinc/RING finger domain, C3HC4 (zinc finger)"/>
    <property type="match status" value="1"/>
</dbReference>
<feature type="domain" description="SH3" evidence="11">
    <location>
        <begin position="211"/>
        <end position="276"/>
    </location>
</feature>
<dbReference type="InterPro" id="IPR036028">
    <property type="entry name" value="SH3-like_dom_sf"/>
</dbReference>
<comment type="caution">
    <text evidence="13">The sequence shown here is derived from an EMBL/GenBank/DDBJ whole genome shotgun (WGS) entry which is preliminary data.</text>
</comment>
<keyword evidence="2 8" id="KW-0728">SH3 domain</keyword>
<evidence type="ECO:0000256" key="7">
    <source>
        <dbReference type="PROSITE-ProRule" id="PRU00175"/>
    </source>
</evidence>
<dbReference type="PROSITE" id="PS50089">
    <property type="entry name" value="ZF_RING_2"/>
    <property type="match status" value="1"/>
</dbReference>
<feature type="compositionally biased region" description="Basic residues" evidence="9">
    <location>
        <begin position="354"/>
        <end position="363"/>
    </location>
</feature>
<dbReference type="InterPro" id="IPR017907">
    <property type="entry name" value="Znf_RING_CS"/>
</dbReference>
<evidence type="ECO:0000256" key="2">
    <source>
        <dbReference type="ARBA" id="ARBA00022443"/>
    </source>
</evidence>
<reference evidence="13 14" key="1">
    <citation type="submission" date="2020-04" db="EMBL/GenBank/DDBJ databases">
        <title>Chromosome-level genome assembly of a cyprinid fish Onychostoma macrolepis by integration of Nanopore Sequencing, Bionano and Hi-C technology.</title>
        <authorList>
            <person name="Wang D."/>
        </authorList>
    </citation>
    <scope>NUCLEOTIDE SEQUENCE [LARGE SCALE GENOMIC DNA]</scope>
    <source>
        <strain evidence="13">SWU-2019</strain>
        <tissue evidence="13">Muscle</tissue>
    </source>
</reference>
<evidence type="ECO:0000256" key="1">
    <source>
        <dbReference type="ARBA" id="ARBA00008649"/>
    </source>
</evidence>
<dbReference type="PROSITE" id="PS50002">
    <property type="entry name" value="SH3"/>
    <property type="match status" value="4"/>
</dbReference>
<dbReference type="SUPFAM" id="SSF50044">
    <property type="entry name" value="SH3-domain"/>
    <property type="match status" value="4"/>
</dbReference>
<dbReference type="Proteomes" id="UP000579812">
    <property type="component" value="Unassembled WGS sequence"/>
</dbReference>
<dbReference type="InterPro" id="IPR027370">
    <property type="entry name" value="Znf-RING_euk"/>
</dbReference>
<comment type="similarity">
    <text evidence="1">Belongs to the SH3RF family.</text>
</comment>
<name>A0A7J6CC30_9TELE</name>
<dbReference type="PANTHER" id="PTHR14167">
    <property type="entry name" value="SH3 DOMAIN-CONTAINING"/>
    <property type="match status" value="1"/>
</dbReference>
<dbReference type="Pfam" id="PF13445">
    <property type="entry name" value="zf-RING_UBOX"/>
    <property type="match status" value="1"/>
</dbReference>
<evidence type="ECO:0000256" key="8">
    <source>
        <dbReference type="PROSITE-ProRule" id="PRU00192"/>
    </source>
</evidence>
<dbReference type="GO" id="GO:0008270">
    <property type="term" value="F:zinc ion binding"/>
    <property type="evidence" value="ECO:0007669"/>
    <property type="project" value="UniProtKB-KW"/>
</dbReference>
<organism evidence="13 14">
    <name type="scientific">Onychostoma macrolepis</name>
    <dbReference type="NCBI Taxonomy" id="369639"/>
    <lineage>
        <taxon>Eukaryota</taxon>
        <taxon>Metazoa</taxon>
        <taxon>Chordata</taxon>
        <taxon>Craniata</taxon>
        <taxon>Vertebrata</taxon>
        <taxon>Euteleostomi</taxon>
        <taxon>Actinopterygii</taxon>
        <taxon>Neopterygii</taxon>
        <taxon>Teleostei</taxon>
        <taxon>Ostariophysi</taxon>
        <taxon>Cypriniformes</taxon>
        <taxon>Cyprinidae</taxon>
        <taxon>Acrossocheilinae</taxon>
        <taxon>Onychostoma</taxon>
    </lineage>
</organism>